<proteinExistence type="predicted"/>
<dbReference type="OrthoDB" id="197321at2157"/>
<evidence type="ECO:0008006" key="3">
    <source>
        <dbReference type="Google" id="ProtNLM"/>
    </source>
</evidence>
<sequence length="112" mass="12949">MPEVILARARVGPGQEDRLRDWFTELADRESEVVETLQHEGVYTETAFIQTLDESTYLYLYMEAEDLEAADDAGDAEEYDIDEEHHEVLRETLAGEWEELETVGHFTNPSLR</sequence>
<reference evidence="1 2" key="1">
    <citation type="submission" date="2016-10" db="EMBL/GenBank/DDBJ databases">
        <authorList>
            <person name="de Groot N.N."/>
        </authorList>
    </citation>
    <scope>NUCLEOTIDE SEQUENCE [LARGE SCALE GENOMIC DNA]</scope>
    <source>
        <strain evidence="1 2">CGMCC 1.10457</strain>
    </source>
</reference>
<dbReference type="AlphaFoldDB" id="A0A1I6MAZ8"/>
<dbReference type="Pfam" id="PF19673">
    <property type="entry name" value="DUF6176"/>
    <property type="match status" value="1"/>
</dbReference>
<evidence type="ECO:0000313" key="1">
    <source>
        <dbReference type="EMBL" id="SFS12900.1"/>
    </source>
</evidence>
<dbReference type="Proteomes" id="UP000199062">
    <property type="component" value="Unassembled WGS sequence"/>
</dbReference>
<dbReference type="EMBL" id="FOZK01000006">
    <property type="protein sequence ID" value="SFS12900.1"/>
    <property type="molecule type" value="Genomic_DNA"/>
</dbReference>
<organism evidence="1 2">
    <name type="scientific">Halomicrobium zhouii</name>
    <dbReference type="NCBI Taxonomy" id="767519"/>
    <lineage>
        <taxon>Archaea</taxon>
        <taxon>Methanobacteriati</taxon>
        <taxon>Methanobacteriota</taxon>
        <taxon>Stenosarchaea group</taxon>
        <taxon>Halobacteria</taxon>
        <taxon>Halobacteriales</taxon>
        <taxon>Haloarculaceae</taxon>
        <taxon>Halomicrobium</taxon>
    </lineage>
</organism>
<accession>A0A1I6MAZ8</accession>
<name>A0A1I6MAZ8_9EURY</name>
<gene>
    <name evidence="1" type="ORF">SAMN05216559_4154</name>
</gene>
<dbReference type="InterPro" id="IPR046174">
    <property type="entry name" value="DUF6176"/>
</dbReference>
<keyword evidence="2" id="KW-1185">Reference proteome</keyword>
<protein>
    <recommendedName>
        <fullName evidence="3">Stress responsive A/B Barrel Domain</fullName>
    </recommendedName>
</protein>
<evidence type="ECO:0000313" key="2">
    <source>
        <dbReference type="Proteomes" id="UP000199062"/>
    </source>
</evidence>
<dbReference type="RefSeq" id="WP_089819344.1">
    <property type="nucleotide sequence ID" value="NZ_FOZK01000006.1"/>
</dbReference>